<feature type="compositionally biased region" description="Low complexity" evidence="1">
    <location>
        <begin position="444"/>
        <end position="453"/>
    </location>
</feature>
<evidence type="ECO:0000313" key="3">
    <source>
        <dbReference type="Proteomes" id="UP001150907"/>
    </source>
</evidence>
<dbReference type="Proteomes" id="UP001150907">
    <property type="component" value="Unassembled WGS sequence"/>
</dbReference>
<dbReference type="GO" id="GO:0005783">
    <property type="term" value="C:endoplasmic reticulum"/>
    <property type="evidence" value="ECO:0007669"/>
    <property type="project" value="TreeGrafter"/>
</dbReference>
<feature type="region of interest" description="Disordered" evidence="1">
    <location>
        <begin position="144"/>
        <end position="194"/>
    </location>
</feature>
<feature type="region of interest" description="Disordered" evidence="1">
    <location>
        <begin position="409"/>
        <end position="453"/>
    </location>
</feature>
<feature type="compositionally biased region" description="Low complexity" evidence="1">
    <location>
        <begin position="426"/>
        <end position="437"/>
    </location>
</feature>
<dbReference type="OrthoDB" id="2441642at2759"/>
<comment type="caution">
    <text evidence="2">The sequence shown here is derived from an EMBL/GenBank/DDBJ whole genome shotgun (WGS) entry which is preliminary data.</text>
</comment>
<protein>
    <submittedName>
        <fullName evidence="2">Transcriptional regulator opi1</fullName>
    </submittedName>
</protein>
<feature type="compositionally biased region" description="Pro residues" evidence="1">
    <location>
        <begin position="416"/>
        <end position="425"/>
    </location>
</feature>
<proteinExistence type="predicted"/>
<accession>A0A9W8BG68</accession>
<feature type="region of interest" description="Disordered" evidence="1">
    <location>
        <begin position="1"/>
        <end position="22"/>
    </location>
</feature>
<sequence length="501" mass="53609">MSGGESTRQICPNNGVVGASDGTQQVGLQAARESTGSARVSIAELIDNNEDEEEAAAALGILRNGDEEEAHQRFMQRVQAIPLVNSALGMYDRSRQSSALLRAGTSVIESGVRRMCQPITRRIDVAQLDSFACRQLDNLGYGDEPAPAAASGGNLRKRTKAQAEGDAGGSAARRLGPGEEEEDGDSSGKSRGGGAARWRVGVLVASARDRAVAYRSDSVRRLRYCLEWVAYATAVLRQHIDELRRVLGAMQDAARQAFTQRGAPAADGDLIVAQSADAAERLARARREIVGAVRRAVGVVSHYAGSVLPGEARRQVRALILNLPGRWAAVDPVRASSAASSVASDPALSPAQSPRAAHAQAPEHVDAEVRRTLAFAAEAFHMLDSVRAVFHGLYANAERWMGAPQLADHPENQQLLPPPTPPVPGGPTAWRQPQKPRQMPPPSASSLSSTPVAAVAEIGEQMRRMDVESHSARMDDWDEECVVGEEAAAYKRNRTREPTPT</sequence>
<name>A0A9W8BG68_9FUNG</name>
<dbReference type="GO" id="GO:0006357">
    <property type="term" value="P:regulation of transcription by RNA polymerase II"/>
    <property type="evidence" value="ECO:0007669"/>
    <property type="project" value="TreeGrafter"/>
</dbReference>
<feature type="compositionally biased region" description="Polar residues" evidence="1">
    <location>
        <begin position="1"/>
        <end position="12"/>
    </location>
</feature>
<dbReference type="GO" id="GO:0030968">
    <property type="term" value="P:endoplasmic reticulum unfolded protein response"/>
    <property type="evidence" value="ECO:0007669"/>
    <property type="project" value="TreeGrafter"/>
</dbReference>
<dbReference type="AlphaFoldDB" id="A0A9W8BG68"/>
<organism evidence="2 3">
    <name type="scientific">Coemansia thaxteri</name>
    <dbReference type="NCBI Taxonomy" id="2663907"/>
    <lineage>
        <taxon>Eukaryota</taxon>
        <taxon>Fungi</taxon>
        <taxon>Fungi incertae sedis</taxon>
        <taxon>Zoopagomycota</taxon>
        <taxon>Kickxellomycotina</taxon>
        <taxon>Kickxellomycetes</taxon>
        <taxon>Kickxellales</taxon>
        <taxon>Kickxellaceae</taxon>
        <taxon>Coemansia</taxon>
    </lineage>
</organism>
<evidence type="ECO:0000256" key="1">
    <source>
        <dbReference type="SAM" id="MobiDB-lite"/>
    </source>
</evidence>
<keyword evidence="3" id="KW-1185">Reference proteome</keyword>
<gene>
    <name evidence="2" type="primary">OPI1</name>
    <name evidence="2" type="ORF">H4R26_002607</name>
</gene>
<dbReference type="InterPro" id="IPR013927">
    <property type="entry name" value="TF_Opi1_Ccg-8"/>
</dbReference>
<dbReference type="PANTHER" id="PTHR38406:SF1">
    <property type="entry name" value="TRANSCRIPTIONAL REPRESSOR OPI1"/>
    <property type="match status" value="1"/>
</dbReference>
<dbReference type="PANTHER" id="PTHR38406">
    <property type="entry name" value="TRANSCRIPTIONAL REPRESSOR OPI1"/>
    <property type="match status" value="1"/>
</dbReference>
<dbReference type="GO" id="GO:0008654">
    <property type="term" value="P:phospholipid biosynthetic process"/>
    <property type="evidence" value="ECO:0007669"/>
    <property type="project" value="TreeGrafter"/>
</dbReference>
<dbReference type="GO" id="GO:0005634">
    <property type="term" value="C:nucleus"/>
    <property type="evidence" value="ECO:0007669"/>
    <property type="project" value="TreeGrafter"/>
</dbReference>
<reference evidence="2" key="1">
    <citation type="submission" date="2022-07" db="EMBL/GenBank/DDBJ databases">
        <title>Phylogenomic reconstructions and comparative analyses of Kickxellomycotina fungi.</title>
        <authorList>
            <person name="Reynolds N.K."/>
            <person name="Stajich J.E."/>
            <person name="Barry K."/>
            <person name="Grigoriev I.V."/>
            <person name="Crous P."/>
            <person name="Smith M.E."/>
        </authorList>
    </citation>
    <scope>NUCLEOTIDE SEQUENCE</scope>
    <source>
        <strain evidence="2">IMI 214461</strain>
    </source>
</reference>
<dbReference type="EMBL" id="JANBQF010000164">
    <property type="protein sequence ID" value="KAJ2004272.1"/>
    <property type="molecule type" value="Genomic_DNA"/>
</dbReference>
<dbReference type="Pfam" id="PF08618">
    <property type="entry name" value="Opi1"/>
    <property type="match status" value="2"/>
</dbReference>
<feature type="region of interest" description="Disordered" evidence="1">
    <location>
        <begin position="344"/>
        <end position="364"/>
    </location>
</feature>
<dbReference type="GO" id="GO:0003714">
    <property type="term" value="F:transcription corepressor activity"/>
    <property type="evidence" value="ECO:0007669"/>
    <property type="project" value="InterPro"/>
</dbReference>
<evidence type="ECO:0000313" key="2">
    <source>
        <dbReference type="EMBL" id="KAJ2004272.1"/>
    </source>
</evidence>